<gene>
    <name evidence="2" type="primary">Vigan.11G145200</name>
    <name evidence="2" type="ORF">VIGAN_11145200</name>
</gene>
<reference evidence="2 3" key="1">
    <citation type="journal article" date="2015" name="Sci. Rep.">
        <title>The power of single molecule real-time sequencing technology in the de novo assembly of a eukaryotic genome.</title>
        <authorList>
            <person name="Sakai H."/>
            <person name="Naito K."/>
            <person name="Ogiso-Tanaka E."/>
            <person name="Takahashi Y."/>
            <person name="Iseki K."/>
            <person name="Muto C."/>
            <person name="Satou K."/>
            <person name="Teruya K."/>
            <person name="Shiroma A."/>
            <person name="Shimoji M."/>
            <person name="Hirano T."/>
            <person name="Itoh T."/>
            <person name="Kaga A."/>
            <person name="Tomooka N."/>
        </authorList>
    </citation>
    <scope>NUCLEOTIDE SEQUENCE [LARGE SCALE GENOMIC DNA]</scope>
    <source>
        <strain evidence="3">cv. Shumari</strain>
    </source>
</reference>
<dbReference type="EMBL" id="AP015044">
    <property type="protein sequence ID" value="BAU02042.1"/>
    <property type="molecule type" value="Genomic_DNA"/>
</dbReference>
<dbReference type="Proteomes" id="UP000291084">
    <property type="component" value="Chromosome 11"/>
</dbReference>
<organism evidence="2 3">
    <name type="scientific">Vigna angularis var. angularis</name>
    <dbReference type="NCBI Taxonomy" id="157739"/>
    <lineage>
        <taxon>Eukaryota</taxon>
        <taxon>Viridiplantae</taxon>
        <taxon>Streptophyta</taxon>
        <taxon>Embryophyta</taxon>
        <taxon>Tracheophyta</taxon>
        <taxon>Spermatophyta</taxon>
        <taxon>Magnoliopsida</taxon>
        <taxon>eudicotyledons</taxon>
        <taxon>Gunneridae</taxon>
        <taxon>Pentapetalae</taxon>
        <taxon>rosids</taxon>
        <taxon>fabids</taxon>
        <taxon>Fabales</taxon>
        <taxon>Fabaceae</taxon>
        <taxon>Papilionoideae</taxon>
        <taxon>50 kb inversion clade</taxon>
        <taxon>NPAAA clade</taxon>
        <taxon>indigoferoid/millettioid clade</taxon>
        <taxon>Phaseoleae</taxon>
        <taxon>Vigna</taxon>
    </lineage>
</organism>
<dbReference type="AlphaFoldDB" id="A0A0S3T9Z0"/>
<feature type="compositionally biased region" description="Basic and acidic residues" evidence="1">
    <location>
        <begin position="1"/>
        <end position="16"/>
    </location>
</feature>
<sequence>MDENNRPTHDLLDGPKIKSPLKRGRETDRQFPLFMLTSHVIYSHVSNPNTVFVPTRSIHHVSLTHVLPLKPKLPDILPEDTQKHC</sequence>
<evidence type="ECO:0000313" key="3">
    <source>
        <dbReference type="Proteomes" id="UP000291084"/>
    </source>
</evidence>
<evidence type="ECO:0000256" key="1">
    <source>
        <dbReference type="SAM" id="MobiDB-lite"/>
    </source>
</evidence>
<evidence type="ECO:0000313" key="2">
    <source>
        <dbReference type="EMBL" id="BAU02042.1"/>
    </source>
</evidence>
<protein>
    <submittedName>
        <fullName evidence="2">Uncharacterized protein</fullName>
    </submittedName>
</protein>
<feature type="region of interest" description="Disordered" evidence="1">
    <location>
        <begin position="1"/>
        <end position="24"/>
    </location>
</feature>
<name>A0A0S3T9Z0_PHAAN</name>
<keyword evidence="3" id="KW-1185">Reference proteome</keyword>
<accession>A0A0S3T9Z0</accession>
<proteinExistence type="predicted"/>